<dbReference type="Proteomes" id="UP000799753">
    <property type="component" value="Unassembled WGS sequence"/>
</dbReference>
<organism evidence="2 3">
    <name type="scientific">Massarina eburnea CBS 473.64</name>
    <dbReference type="NCBI Taxonomy" id="1395130"/>
    <lineage>
        <taxon>Eukaryota</taxon>
        <taxon>Fungi</taxon>
        <taxon>Dikarya</taxon>
        <taxon>Ascomycota</taxon>
        <taxon>Pezizomycotina</taxon>
        <taxon>Dothideomycetes</taxon>
        <taxon>Pleosporomycetidae</taxon>
        <taxon>Pleosporales</taxon>
        <taxon>Massarineae</taxon>
        <taxon>Massarinaceae</taxon>
        <taxon>Massarina</taxon>
    </lineage>
</organism>
<dbReference type="AlphaFoldDB" id="A0A6A6RGQ8"/>
<keyword evidence="3" id="KW-1185">Reference proteome</keyword>
<sequence length="112" mass="12448">MNLFKFLAIIMALLVGTIVNAAPTINSRQPSSGPAAVDVYNTTGVVNYHTPGENPFSEAECTSRYKFFMIIWRSTCLLHDECRARCAARVCNSGFPTDTNTCRNLHKTICRD</sequence>
<dbReference type="EMBL" id="MU006816">
    <property type="protein sequence ID" value="KAF2634649.1"/>
    <property type="molecule type" value="Genomic_DNA"/>
</dbReference>
<reference evidence="2" key="1">
    <citation type="journal article" date="2020" name="Stud. Mycol.">
        <title>101 Dothideomycetes genomes: a test case for predicting lifestyles and emergence of pathogens.</title>
        <authorList>
            <person name="Haridas S."/>
            <person name="Albert R."/>
            <person name="Binder M."/>
            <person name="Bloem J."/>
            <person name="Labutti K."/>
            <person name="Salamov A."/>
            <person name="Andreopoulos B."/>
            <person name="Baker S."/>
            <person name="Barry K."/>
            <person name="Bills G."/>
            <person name="Bluhm B."/>
            <person name="Cannon C."/>
            <person name="Castanera R."/>
            <person name="Culley D."/>
            <person name="Daum C."/>
            <person name="Ezra D."/>
            <person name="Gonzalez J."/>
            <person name="Henrissat B."/>
            <person name="Kuo A."/>
            <person name="Liang C."/>
            <person name="Lipzen A."/>
            <person name="Lutzoni F."/>
            <person name="Magnuson J."/>
            <person name="Mondo S."/>
            <person name="Nolan M."/>
            <person name="Ohm R."/>
            <person name="Pangilinan J."/>
            <person name="Park H.-J."/>
            <person name="Ramirez L."/>
            <person name="Alfaro M."/>
            <person name="Sun H."/>
            <person name="Tritt A."/>
            <person name="Yoshinaga Y."/>
            <person name="Zwiers L.-H."/>
            <person name="Turgeon B."/>
            <person name="Goodwin S."/>
            <person name="Spatafora J."/>
            <person name="Crous P."/>
            <person name="Grigoriev I."/>
        </authorList>
    </citation>
    <scope>NUCLEOTIDE SEQUENCE</scope>
    <source>
        <strain evidence="2">CBS 473.64</strain>
    </source>
</reference>
<feature type="chain" id="PRO_5025401895" evidence="1">
    <location>
        <begin position="22"/>
        <end position="112"/>
    </location>
</feature>
<feature type="signal peptide" evidence="1">
    <location>
        <begin position="1"/>
        <end position="21"/>
    </location>
</feature>
<evidence type="ECO:0000256" key="1">
    <source>
        <dbReference type="SAM" id="SignalP"/>
    </source>
</evidence>
<keyword evidence="1" id="KW-0732">Signal</keyword>
<evidence type="ECO:0000313" key="3">
    <source>
        <dbReference type="Proteomes" id="UP000799753"/>
    </source>
</evidence>
<gene>
    <name evidence="2" type="ORF">P280DRAFT_554378</name>
</gene>
<proteinExistence type="predicted"/>
<accession>A0A6A6RGQ8</accession>
<evidence type="ECO:0000313" key="2">
    <source>
        <dbReference type="EMBL" id="KAF2634649.1"/>
    </source>
</evidence>
<protein>
    <submittedName>
        <fullName evidence="2">Uncharacterized protein</fullName>
    </submittedName>
</protein>
<name>A0A6A6RGQ8_9PLEO</name>